<evidence type="ECO:0000256" key="1">
    <source>
        <dbReference type="ARBA" id="ARBA00004123"/>
    </source>
</evidence>
<dbReference type="GO" id="GO:0000981">
    <property type="term" value="F:DNA-binding transcription factor activity, RNA polymerase II-specific"/>
    <property type="evidence" value="ECO:0007669"/>
    <property type="project" value="InterPro"/>
</dbReference>
<keyword evidence="3" id="KW-0805">Transcription regulation</keyword>
<dbReference type="PANTHER" id="PTHR47338">
    <property type="entry name" value="ZN(II)2CYS6 TRANSCRIPTION FACTOR (EUROFUNG)-RELATED"/>
    <property type="match status" value="1"/>
</dbReference>
<dbReference type="InterPro" id="IPR007219">
    <property type="entry name" value="XnlR_reg_dom"/>
</dbReference>
<dbReference type="GO" id="GO:0008270">
    <property type="term" value="F:zinc ion binding"/>
    <property type="evidence" value="ECO:0007669"/>
    <property type="project" value="InterPro"/>
</dbReference>
<evidence type="ECO:0000313" key="8">
    <source>
        <dbReference type="EMBL" id="TGO80964.1"/>
    </source>
</evidence>
<dbReference type="STRING" id="87229.A0A4Z1K628"/>
<evidence type="ECO:0000256" key="4">
    <source>
        <dbReference type="ARBA" id="ARBA00023163"/>
    </source>
</evidence>
<evidence type="ECO:0000259" key="7">
    <source>
        <dbReference type="Pfam" id="PF04082"/>
    </source>
</evidence>
<accession>A0A4Z1K628</accession>
<comment type="caution">
    <text evidence="8">The sequence shown here is derived from an EMBL/GenBank/DDBJ whole genome shotgun (WGS) entry which is preliminary data.</text>
</comment>
<dbReference type="Pfam" id="PF04082">
    <property type="entry name" value="Fungal_trans"/>
    <property type="match status" value="1"/>
</dbReference>
<dbReference type="CDD" id="cd12148">
    <property type="entry name" value="fungal_TF_MHR"/>
    <property type="match status" value="1"/>
</dbReference>
<dbReference type="GO" id="GO:0003677">
    <property type="term" value="F:DNA binding"/>
    <property type="evidence" value="ECO:0007669"/>
    <property type="project" value="InterPro"/>
</dbReference>
<keyword evidence="9" id="KW-1185">Reference proteome</keyword>
<dbReference type="InterPro" id="IPR050815">
    <property type="entry name" value="TF_fung"/>
</dbReference>
<name>A0A4Z1K628_9HELO</name>
<evidence type="ECO:0000256" key="2">
    <source>
        <dbReference type="ARBA" id="ARBA00022723"/>
    </source>
</evidence>
<comment type="subcellular location">
    <subcellularLocation>
        <location evidence="1">Nucleus</location>
    </subcellularLocation>
</comment>
<evidence type="ECO:0000256" key="5">
    <source>
        <dbReference type="ARBA" id="ARBA00023242"/>
    </source>
</evidence>
<dbReference type="Proteomes" id="UP000297280">
    <property type="component" value="Unassembled WGS sequence"/>
</dbReference>
<evidence type="ECO:0000313" key="9">
    <source>
        <dbReference type="Proteomes" id="UP000297280"/>
    </source>
</evidence>
<keyword evidence="2" id="KW-0479">Metal-binding</keyword>
<proteinExistence type="predicted"/>
<dbReference type="AlphaFoldDB" id="A0A4Z1K628"/>
<feature type="region of interest" description="Disordered" evidence="6">
    <location>
        <begin position="1"/>
        <end position="33"/>
    </location>
</feature>
<sequence length="641" mass="72325">MTDSRSSSSTGALDTKTAPYRKPGPRKGRVSTTTATLISKLQNLESVLKSQQEQLDKRTPAPGTIEKNYENNNNICSFRAGLLDNESYIPALESTLDQWHNSTTLLGGITNNDVTCGPGALPLEIYTKRDHLHQTGLSLYFDHLQPIVPLFRARPFYEDYHNGKITKELLAPMLALAAPFSSDPRISVLSRLDFWQDMVLDHGSSGSPRTAALDEVRVAVLRTLYGYAHFQGRQAWQQIGNLTRLACAYGLHKVDSPSNKTLMSEEDREERRYIWWSVSKLDTHSNCIASTPFSIDPENVYTFLVSTPVEEFTAGSTWPSIRAILNTGSGRAEQLVQAIRLNGTNGGQNIYVMFEYMLREVSTIRRRLVLNPNSHNQDLLFAFRNLCSHIRLGMSTSYLHPSRNLVLNEAPFAHCKRLELLLHFHIVQITAHIPTLDHESHPFDDQLSQKAAMKDWQICIAQCEDIVGVFQHWEPSYYSRTEPTVCSIVWATCYLLALQIMHVATSAEKKVHLENNLGLLSASLEHFSKYWPIARAQLRESSNPHSHPEGPTKWAFMYDAAATVNFRFWFMLQISFSDLLVLVARFQVPVDPDSENPTEFNLDSILVQDLRSYGVIDENSLAMAPNTSQIMDSAAAVYNMV</sequence>
<evidence type="ECO:0000256" key="6">
    <source>
        <dbReference type="SAM" id="MobiDB-lite"/>
    </source>
</evidence>
<keyword evidence="5" id="KW-0539">Nucleus</keyword>
<organism evidence="8 9">
    <name type="scientific">Botrytis porri</name>
    <dbReference type="NCBI Taxonomy" id="87229"/>
    <lineage>
        <taxon>Eukaryota</taxon>
        <taxon>Fungi</taxon>
        <taxon>Dikarya</taxon>
        <taxon>Ascomycota</taxon>
        <taxon>Pezizomycotina</taxon>
        <taxon>Leotiomycetes</taxon>
        <taxon>Helotiales</taxon>
        <taxon>Sclerotiniaceae</taxon>
        <taxon>Botrytis</taxon>
    </lineage>
</organism>
<gene>
    <name evidence="8" type="ORF">BPOR_1475g00010</name>
</gene>
<dbReference type="EMBL" id="PQXO01001466">
    <property type="protein sequence ID" value="TGO80964.1"/>
    <property type="molecule type" value="Genomic_DNA"/>
</dbReference>
<protein>
    <recommendedName>
        <fullName evidence="7">Xylanolytic transcriptional activator regulatory domain-containing protein</fullName>
    </recommendedName>
</protein>
<feature type="region of interest" description="Disordered" evidence="6">
    <location>
        <begin position="49"/>
        <end position="69"/>
    </location>
</feature>
<dbReference type="GO" id="GO:0005634">
    <property type="term" value="C:nucleus"/>
    <property type="evidence" value="ECO:0007669"/>
    <property type="project" value="UniProtKB-SubCell"/>
</dbReference>
<evidence type="ECO:0000256" key="3">
    <source>
        <dbReference type="ARBA" id="ARBA00023015"/>
    </source>
</evidence>
<feature type="domain" description="Xylanolytic transcriptional activator regulatory" evidence="7">
    <location>
        <begin position="137"/>
        <end position="300"/>
    </location>
</feature>
<feature type="compositionally biased region" description="Polar residues" evidence="6">
    <location>
        <begin position="1"/>
        <end position="12"/>
    </location>
</feature>
<keyword evidence="4" id="KW-0804">Transcription</keyword>
<dbReference type="PANTHER" id="PTHR47338:SF5">
    <property type="entry name" value="ZN(II)2CYS6 TRANSCRIPTION FACTOR (EUROFUNG)"/>
    <property type="match status" value="1"/>
</dbReference>
<dbReference type="GO" id="GO:0006351">
    <property type="term" value="P:DNA-templated transcription"/>
    <property type="evidence" value="ECO:0007669"/>
    <property type="project" value="InterPro"/>
</dbReference>
<reference evidence="8 9" key="1">
    <citation type="submission" date="2017-12" db="EMBL/GenBank/DDBJ databases">
        <title>Comparative genomics of Botrytis spp.</title>
        <authorList>
            <person name="Valero-Jimenez C.A."/>
            <person name="Tapia P."/>
            <person name="Veloso J."/>
            <person name="Silva-Moreno E."/>
            <person name="Staats M."/>
            <person name="Valdes J.H."/>
            <person name="Van Kan J.A.L."/>
        </authorList>
    </citation>
    <scope>NUCLEOTIDE SEQUENCE [LARGE SCALE GENOMIC DNA]</scope>
    <source>
        <strain evidence="8 9">MUCL3349</strain>
    </source>
</reference>